<name>A0A5C6G2P8_9PLAN</name>
<accession>A0A5C6G2P8</accession>
<dbReference type="Proteomes" id="UP000316476">
    <property type="component" value="Unassembled WGS sequence"/>
</dbReference>
<dbReference type="AlphaFoldDB" id="A0A5C6G2P8"/>
<dbReference type="EMBL" id="SJPZ01000001">
    <property type="protein sequence ID" value="TWU67670.1"/>
    <property type="molecule type" value="Genomic_DNA"/>
</dbReference>
<organism evidence="1 2">
    <name type="scientific">Crateriforma conspicua</name>
    <dbReference type="NCBI Taxonomy" id="2527996"/>
    <lineage>
        <taxon>Bacteria</taxon>
        <taxon>Pseudomonadati</taxon>
        <taxon>Planctomycetota</taxon>
        <taxon>Planctomycetia</taxon>
        <taxon>Planctomycetales</taxon>
        <taxon>Planctomycetaceae</taxon>
        <taxon>Crateriforma</taxon>
    </lineage>
</organism>
<proteinExistence type="predicted"/>
<evidence type="ECO:0000313" key="2">
    <source>
        <dbReference type="Proteomes" id="UP000316476"/>
    </source>
</evidence>
<sequence>MANVSVTTNDDNRITVPYRVGAVARGSLGAEVVMAFGGEEGGGCFVDDSEFKSATQRSYAPGLRHRVDTVLRRFNDYADFSGDFLAFGSIR</sequence>
<protein>
    <submittedName>
        <fullName evidence="1">Uncharacterized protein</fullName>
    </submittedName>
</protein>
<gene>
    <name evidence="1" type="ORF">V7x_32470</name>
</gene>
<comment type="caution">
    <text evidence="1">The sequence shown here is derived from an EMBL/GenBank/DDBJ whole genome shotgun (WGS) entry which is preliminary data.</text>
</comment>
<reference evidence="1 2" key="1">
    <citation type="submission" date="2019-02" db="EMBL/GenBank/DDBJ databases">
        <title>Deep-cultivation of Planctomycetes and their phenomic and genomic characterization uncovers novel biology.</title>
        <authorList>
            <person name="Wiegand S."/>
            <person name="Jogler M."/>
            <person name="Boedeker C."/>
            <person name="Pinto D."/>
            <person name="Vollmers J."/>
            <person name="Rivas-Marin E."/>
            <person name="Kohn T."/>
            <person name="Peeters S.H."/>
            <person name="Heuer A."/>
            <person name="Rast P."/>
            <person name="Oberbeckmann S."/>
            <person name="Bunk B."/>
            <person name="Jeske O."/>
            <person name="Meyerdierks A."/>
            <person name="Storesund J.E."/>
            <person name="Kallscheuer N."/>
            <person name="Luecker S."/>
            <person name="Lage O.M."/>
            <person name="Pohl T."/>
            <person name="Merkel B.J."/>
            <person name="Hornburger P."/>
            <person name="Mueller R.-W."/>
            <person name="Bruemmer F."/>
            <person name="Labrenz M."/>
            <person name="Spormann A.M."/>
            <person name="Op Den Camp H."/>
            <person name="Overmann J."/>
            <person name="Amann R."/>
            <person name="Jetten M.S.M."/>
            <person name="Mascher T."/>
            <person name="Medema M.H."/>
            <person name="Devos D.P."/>
            <person name="Kaster A.-K."/>
            <person name="Ovreas L."/>
            <person name="Rohde M."/>
            <person name="Galperin M.Y."/>
            <person name="Jogler C."/>
        </authorList>
    </citation>
    <scope>NUCLEOTIDE SEQUENCE [LARGE SCALE GENOMIC DNA]</scope>
    <source>
        <strain evidence="1 2">V7</strain>
    </source>
</reference>
<evidence type="ECO:0000313" key="1">
    <source>
        <dbReference type="EMBL" id="TWU67670.1"/>
    </source>
</evidence>